<evidence type="ECO:0000313" key="11">
    <source>
        <dbReference type="WBParaSite" id="Csp11.Scaffold629.g14793.t1"/>
    </source>
</evidence>
<name>A0A1I7U4L5_9PELO</name>
<keyword evidence="5 8" id="KW-0472">Membrane</keyword>
<keyword evidence="3 8" id="KW-0812">Transmembrane</keyword>
<feature type="region of interest" description="Disordered" evidence="7">
    <location>
        <begin position="158"/>
        <end position="187"/>
    </location>
</feature>
<feature type="domain" description="ELM2" evidence="9">
    <location>
        <begin position="290"/>
        <end position="376"/>
    </location>
</feature>
<feature type="region of interest" description="Disordered" evidence="7">
    <location>
        <begin position="204"/>
        <end position="229"/>
    </location>
</feature>
<dbReference type="InterPro" id="IPR000949">
    <property type="entry name" value="ELM2_dom"/>
</dbReference>
<protein>
    <submittedName>
        <fullName evidence="11">ELM2 domain-containing protein</fullName>
    </submittedName>
</protein>
<feature type="transmembrane region" description="Helical" evidence="8">
    <location>
        <begin position="711"/>
        <end position="736"/>
    </location>
</feature>
<evidence type="ECO:0000313" key="10">
    <source>
        <dbReference type="Proteomes" id="UP000095282"/>
    </source>
</evidence>
<feature type="transmembrane region" description="Helical" evidence="8">
    <location>
        <begin position="795"/>
        <end position="819"/>
    </location>
</feature>
<evidence type="ECO:0000256" key="2">
    <source>
        <dbReference type="ARBA" id="ARBA00009166"/>
    </source>
</evidence>
<dbReference type="AlphaFoldDB" id="A0A1I7U4L5"/>
<accession>A0A1I7U4L5</accession>
<feature type="transmembrane region" description="Helical" evidence="8">
    <location>
        <begin position="672"/>
        <end position="691"/>
    </location>
</feature>
<organism evidence="10 11">
    <name type="scientific">Caenorhabditis tropicalis</name>
    <dbReference type="NCBI Taxonomy" id="1561998"/>
    <lineage>
        <taxon>Eukaryota</taxon>
        <taxon>Metazoa</taxon>
        <taxon>Ecdysozoa</taxon>
        <taxon>Nematoda</taxon>
        <taxon>Chromadorea</taxon>
        <taxon>Rhabditida</taxon>
        <taxon>Rhabditina</taxon>
        <taxon>Rhabditomorpha</taxon>
        <taxon>Rhabditoidea</taxon>
        <taxon>Rhabditidae</taxon>
        <taxon>Peloderinae</taxon>
        <taxon>Caenorhabditis</taxon>
    </lineage>
</organism>
<keyword evidence="6" id="KW-0539">Nucleus</keyword>
<proteinExistence type="inferred from homology"/>
<feature type="transmembrane region" description="Helical" evidence="8">
    <location>
        <begin position="634"/>
        <end position="660"/>
    </location>
</feature>
<dbReference type="PROSITE" id="PS51156">
    <property type="entry name" value="ELM2"/>
    <property type="match status" value="1"/>
</dbReference>
<dbReference type="WBParaSite" id="Csp11.Scaffold629.g14793.t1">
    <property type="protein sequence ID" value="Csp11.Scaffold629.g14793.t1"/>
    <property type="gene ID" value="Csp11.Scaffold629.g14793"/>
</dbReference>
<keyword evidence="4 8" id="KW-1133">Transmembrane helix</keyword>
<dbReference type="PANTHER" id="PTHR22945">
    <property type="entry name" value="SERPENTINE RECEPTOR, CLASS D DELTA"/>
    <property type="match status" value="1"/>
</dbReference>
<dbReference type="Pfam" id="PF10317">
    <property type="entry name" value="7TM_GPCR_Srd"/>
    <property type="match status" value="1"/>
</dbReference>
<evidence type="ECO:0000256" key="3">
    <source>
        <dbReference type="ARBA" id="ARBA00022692"/>
    </source>
</evidence>
<dbReference type="Proteomes" id="UP000095282">
    <property type="component" value="Unplaced"/>
</dbReference>
<dbReference type="STRING" id="1561998.A0A1I7U4L5"/>
<dbReference type="PANTHER" id="PTHR22945:SF9">
    <property type="entry name" value="SERPENTINE RECEPTOR, CLASS D (DELTA)-RELATED"/>
    <property type="match status" value="1"/>
</dbReference>
<evidence type="ECO:0000259" key="9">
    <source>
        <dbReference type="PROSITE" id="PS51156"/>
    </source>
</evidence>
<dbReference type="GO" id="GO:0016020">
    <property type="term" value="C:membrane"/>
    <property type="evidence" value="ECO:0007669"/>
    <property type="project" value="UniProtKB-SubCell"/>
</dbReference>
<sequence>MFCTESALRERNRGVFEKETEVYSRKKQRCIQERNRSVFKKETEMRVSQNPSQLYRSPVKIVTVANDPVLVIRSPRHFRAASISDRPYARFAYIDLTRDDLPGGVVHYVRNRGRPVEVIQIDDDSDSDVMIIEPEDQILDENRGDLTINQKADVSDISSTTPYINHDNLHRSRRRRKKTLPIQTTPVSVNSLDDDEIVIIEEDSNTSIQIDQPRPRSKRNSRNEKSAQTDEVTIDLEVVHGVLDRKPRIPLGLGHTPFDYAKNKKKVEEEAKTIKIVKENELESITSRLTDLGIGSAHQVAIPKKMSKEEYLKSLDPPKDEVMWKPSALDKDDITLYWRAVFRQFDGHIPMEFALKNLMDNNYSIPDALETIDTVLKELPQQFKPLSNAQYKVFVGMMTSKKFNREEIHGKAMRQFPSSRSEIPTKMGMFKLSQVPEKTTPPENLCLICQTYRELTGRLRPARDTVFSDEEKKRVEAWVGMEAEKGQRVSRKTFERLHEEMNRLELSDEEKMQLNLEKLPFGEDHFSRRDEIEDKATLAKQYAKQLKPYPLPLFVECRCEKEEPEVLPPMLTTVTREMGEKLKKMTPEIVKWSMELMDKMNVPMVKRRKIITDGKSVTIIPTGPCTSFGSTACYAGHMFMGSFLEHNLIWLIACYLFRYYILYVRDPSIKSIIFAAFMVYTPSFIHMAIWIKLFDAEQANSTSMVLTGSTVYWSSLVVYVQLVVTAILVVIAYTWIRNVLINFILSMGATLSKDVKLINKQLVKILTFQVCIPIWIFLGVFFFLAMYTQNAQPDILQYSITISFMLAPVISPFAYIFFVPHYWNFCIGKKYVTPMATSICASSTASMEKKSVAS</sequence>
<keyword evidence="10" id="KW-1185">Reference proteome</keyword>
<reference evidence="11" key="1">
    <citation type="submission" date="2016-11" db="UniProtKB">
        <authorList>
            <consortium name="WormBaseParasite"/>
        </authorList>
    </citation>
    <scope>IDENTIFICATION</scope>
</reference>
<evidence type="ECO:0000256" key="8">
    <source>
        <dbReference type="SAM" id="Phobius"/>
    </source>
</evidence>
<comment type="similarity">
    <text evidence="2">Belongs to the nematode receptor-like protein srd family.</text>
</comment>
<feature type="transmembrane region" description="Helical" evidence="8">
    <location>
        <begin position="766"/>
        <end position="789"/>
    </location>
</feature>
<evidence type="ECO:0000256" key="5">
    <source>
        <dbReference type="ARBA" id="ARBA00023136"/>
    </source>
</evidence>
<comment type="subcellular location">
    <subcellularLocation>
        <location evidence="1">Membrane</location>
        <topology evidence="1">Multi-pass membrane protein</topology>
    </subcellularLocation>
</comment>
<dbReference type="InterPro" id="IPR050920">
    <property type="entry name" value="Nematode_rcpt-like_delta"/>
</dbReference>
<evidence type="ECO:0000256" key="4">
    <source>
        <dbReference type="ARBA" id="ARBA00022989"/>
    </source>
</evidence>
<evidence type="ECO:0000256" key="1">
    <source>
        <dbReference type="ARBA" id="ARBA00004141"/>
    </source>
</evidence>
<evidence type="ECO:0000256" key="6">
    <source>
        <dbReference type="ARBA" id="ARBA00023242"/>
    </source>
</evidence>
<dbReference type="InterPro" id="IPR019421">
    <property type="entry name" value="7TM_GPCR_serpentine_rcpt_Srd"/>
</dbReference>
<evidence type="ECO:0000256" key="7">
    <source>
        <dbReference type="SAM" id="MobiDB-lite"/>
    </source>
</evidence>